<organism evidence="2">
    <name type="scientific">Salinispora arenicola (strain CNS-205)</name>
    <dbReference type="NCBI Taxonomy" id="391037"/>
    <lineage>
        <taxon>Bacteria</taxon>
        <taxon>Bacillati</taxon>
        <taxon>Actinomycetota</taxon>
        <taxon>Actinomycetes</taxon>
        <taxon>Micromonosporales</taxon>
        <taxon>Micromonosporaceae</taxon>
        <taxon>Salinispora</taxon>
    </lineage>
</organism>
<protein>
    <submittedName>
        <fullName evidence="2">Uncharacterized protein</fullName>
    </submittedName>
</protein>
<dbReference type="KEGG" id="saq:Sare_4944"/>
<dbReference type="STRING" id="391037.Sare_4944"/>
<accession>A8LW86</accession>
<name>A8LW86_SALAI</name>
<dbReference type="HOGENOM" id="CLU_3103527_0_0_11"/>
<proteinExistence type="predicted"/>
<sequence length="51" mass="5590">MRPVNLDSGFRRLAVHALNQSRVERDPASLRPSGPPEILPHHGPIGQRGCP</sequence>
<dbReference type="EMBL" id="CP000850">
    <property type="protein sequence ID" value="ABW00691.1"/>
    <property type="molecule type" value="Genomic_DNA"/>
</dbReference>
<dbReference type="AlphaFoldDB" id="A8LW86"/>
<reference evidence="2" key="1">
    <citation type="submission" date="2007-10" db="EMBL/GenBank/DDBJ databases">
        <title>Complete sequence of Salinispora arenicola CNS-205.</title>
        <authorList>
            <consortium name="US DOE Joint Genome Institute"/>
            <person name="Copeland A."/>
            <person name="Lucas S."/>
            <person name="Lapidus A."/>
            <person name="Barry K."/>
            <person name="Glavina del Rio T."/>
            <person name="Dalin E."/>
            <person name="Tice H."/>
            <person name="Pitluck S."/>
            <person name="Foster B."/>
            <person name="Schmutz J."/>
            <person name="Larimer F."/>
            <person name="Land M."/>
            <person name="Hauser L."/>
            <person name="Kyrpides N."/>
            <person name="Ivanova N."/>
            <person name="Jensen P.R."/>
            <person name="Moore B.S."/>
            <person name="Penn K."/>
            <person name="Jenkins C."/>
            <person name="Udwary D."/>
            <person name="Xiang L."/>
            <person name="Gontang E."/>
            <person name="Richardson P."/>
        </authorList>
    </citation>
    <scope>NUCLEOTIDE SEQUENCE [LARGE SCALE GENOMIC DNA]</scope>
    <source>
        <strain evidence="2">CNS-205</strain>
    </source>
</reference>
<evidence type="ECO:0000256" key="1">
    <source>
        <dbReference type="SAM" id="MobiDB-lite"/>
    </source>
</evidence>
<feature type="region of interest" description="Disordered" evidence="1">
    <location>
        <begin position="21"/>
        <end position="51"/>
    </location>
</feature>
<evidence type="ECO:0000313" key="2">
    <source>
        <dbReference type="EMBL" id="ABW00691.1"/>
    </source>
</evidence>
<gene>
    <name evidence="2" type="ordered locus">Sare_4944</name>
</gene>